<keyword evidence="2" id="KW-1185">Reference proteome</keyword>
<dbReference type="EMBL" id="VBSB01000038">
    <property type="protein sequence ID" value="NTY64051.1"/>
    <property type="molecule type" value="Genomic_DNA"/>
</dbReference>
<evidence type="ECO:0000313" key="2">
    <source>
        <dbReference type="Proteomes" id="UP000708347"/>
    </source>
</evidence>
<sequence>MWPKQIGGCTDSGGICRLIGFNGVEFVSIGGAVDIIGSFVGSRIVGSKQSGSGTGRWVCEAGYEGCLGLTALTGRS</sequence>
<protein>
    <submittedName>
        <fullName evidence="1">Uncharacterized protein</fullName>
    </submittedName>
</protein>
<comment type="caution">
    <text evidence="1">The sequence shown here is derived from an EMBL/GenBank/DDBJ whole genome shotgun (WGS) entry which is preliminary data.</text>
</comment>
<organism evidence="1 2">
    <name type="scientific">Mycolicibacterium sphagni</name>
    <dbReference type="NCBI Taxonomy" id="1786"/>
    <lineage>
        <taxon>Bacteria</taxon>
        <taxon>Bacillati</taxon>
        <taxon>Actinomycetota</taxon>
        <taxon>Actinomycetes</taxon>
        <taxon>Mycobacteriales</taxon>
        <taxon>Mycobacteriaceae</taxon>
        <taxon>Mycolicibacterium</taxon>
    </lineage>
</organism>
<gene>
    <name evidence="1" type="ORF">FEG63_31535</name>
</gene>
<dbReference type="Proteomes" id="UP000708347">
    <property type="component" value="Unassembled WGS sequence"/>
</dbReference>
<name>A0ABX2KAN6_9MYCO</name>
<dbReference type="RefSeq" id="WP_174401602.1">
    <property type="nucleotide sequence ID" value="NZ_VBSB01000038.1"/>
</dbReference>
<evidence type="ECO:0000313" key="1">
    <source>
        <dbReference type="EMBL" id="NTY64051.1"/>
    </source>
</evidence>
<accession>A0ABX2KAN6</accession>
<proteinExistence type="predicted"/>
<reference evidence="1 2" key="1">
    <citation type="submission" date="2019-05" db="EMBL/GenBank/DDBJ databases">
        <title>Mycolicibacterium sphagni ENV482 genome assembly.</title>
        <authorList>
            <person name="Chen W."/>
            <person name="Faulkner N.W."/>
            <person name="Hyman M.R."/>
        </authorList>
    </citation>
    <scope>NUCLEOTIDE SEQUENCE [LARGE SCALE GENOMIC DNA]</scope>
    <source>
        <strain evidence="1 2">ENV482</strain>
    </source>
</reference>